<dbReference type="RefSeq" id="WP_268059720.1">
    <property type="nucleotide sequence ID" value="NZ_JAPQFJ010000002.1"/>
</dbReference>
<accession>A0ABT4D4Z0</accession>
<evidence type="ECO:0000313" key="3">
    <source>
        <dbReference type="Proteomes" id="UP001144612"/>
    </source>
</evidence>
<proteinExistence type="predicted"/>
<feature type="domain" description="Ribosomal protein eL8/eL30/eS12/Gadd45" evidence="1">
    <location>
        <begin position="5"/>
        <end position="77"/>
    </location>
</feature>
<gene>
    <name evidence="2" type="ORF">OW729_01905</name>
</gene>
<dbReference type="Proteomes" id="UP001144612">
    <property type="component" value="Unassembled WGS sequence"/>
</dbReference>
<dbReference type="PRINTS" id="PR00884">
    <property type="entry name" value="RIBOSOMALHS6"/>
</dbReference>
<dbReference type="EMBL" id="JAPQFJ010000002">
    <property type="protein sequence ID" value="MCY6957354.1"/>
    <property type="molecule type" value="Genomic_DNA"/>
</dbReference>
<protein>
    <submittedName>
        <fullName evidence="2">Ribosomal L7Ae/L30e/S12e/Gadd45 family protein</fullName>
    </submittedName>
</protein>
<evidence type="ECO:0000259" key="1">
    <source>
        <dbReference type="Pfam" id="PF01248"/>
    </source>
</evidence>
<name>A0ABT4D4Z0_9CLOT</name>
<evidence type="ECO:0000313" key="2">
    <source>
        <dbReference type="EMBL" id="MCY6957354.1"/>
    </source>
</evidence>
<organism evidence="2 3">
    <name type="scientific">Clostridium brassicae</name>
    <dbReference type="NCBI Taxonomy" id="2999072"/>
    <lineage>
        <taxon>Bacteria</taxon>
        <taxon>Bacillati</taxon>
        <taxon>Bacillota</taxon>
        <taxon>Clostridia</taxon>
        <taxon>Eubacteriales</taxon>
        <taxon>Clostridiaceae</taxon>
        <taxon>Clostridium</taxon>
    </lineage>
</organism>
<sequence>MVNRVEGHIVIGIKQTLKHLKNGEGQLLYVARDADGDLLQPVIKLAKESSLDIIYVDSMKELGNLCGIDVGSAVSLVLKQ</sequence>
<comment type="caution">
    <text evidence="2">The sequence shown here is derived from an EMBL/GenBank/DDBJ whole genome shotgun (WGS) entry which is preliminary data.</text>
</comment>
<dbReference type="SUPFAM" id="SSF55315">
    <property type="entry name" value="L30e-like"/>
    <property type="match status" value="1"/>
</dbReference>
<dbReference type="InterPro" id="IPR004038">
    <property type="entry name" value="Ribosomal_eL8/eL30/eS12/Gad45"/>
</dbReference>
<dbReference type="Gene3D" id="3.30.1330.30">
    <property type="match status" value="1"/>
</dbReference>
<dbReference type="Pfam" id="PF01248">
    <property type="entry name" value="Ribosomal_L7Ae"/>
    <property type="match status" value="1"/>
</dbReference>
<dbReference type="InterPro" id="IPR029064">
    <property type="entry name" value="Ribosomal_eL30-like_sf"/>
</dbReference>
<keyword evidence="3" id="KW-1185">Reference proteome</keyword>
<reference evidence="2" key="1">
    <citation type="submission" date="2022-12" db="EMBL/GenBank/DDBJ databases">
        <title>Clostridium sp. nov., isolated from industrial wastewater.</title>
        <authorList>
            <person name="Jiayan W."/>
        </authorList>
    </citation>
    <scope>NUCLEOTIDE SEQUENCE</scope>
    <source>
        <strain evidence="2">ZC22-4</strain>
    </source>
</reference>